<proteinExistence type="predicted"/>
<reference evidence="2" key="1">
    <citation type="submission" date="2015-05" db="EMBL/GenBank/DDBJ databases">
        <authorList>
            <person name="Fogelqvist Johan"/>
        </authorList>
    </citation>
    <scope>NUCLEOTIDE SEQUENCE [LARGE SCALE GENOMIC DNA]</scope>
</reference>
<dbReference type="Proteomes" id="UP000045706">
    <property type="component" value="Unassembled WGS sequence"/>
</dbReference>
<dbReference type="EMBL" id="CVQI01003447">
    <property type="protein sequence ID" value="CRK12807.1"/>
    <property type="molecule type" value="Genomic_DNA"/>
</dbReference>
<organism evidence="1 2">
    <name type="scientific">Verticillium longisporum</name>
    <name type="common">Verticillium dahliae var. longisporum</name>
    <dbReference type="NCBI Taxonomy" id="100787"/>
    <lineage>
        <taxon>Eukaryota</taxon>
        <taxon>Fungi</taxon>
        <taxon>Dikarya</taxon>
        <taxon>Ascomycota</taxon>
        <taxon>Pezizomycotina</taxon>
        <taxon>Sordariomycetes</taxon>
        <taxon>Hypocreomycetidae</taxon>
        <taxon>Glomerellales</taxon>
        <taxon>Plectosphaerellaceae</taxon>
        <taxon>Verticillium</taxon>
    </lineage>
</organism>
<evidence type="ECO:0000313" key="2">
    <source>
        <dbReference type="Proteomes" id="UP000045706"/>
    </source>
</evidence>
<accession>A0A0G4KSX3</accession>
<gene>
    <name evidence="1" type="ORF">BN1723_009807</name>
</gene>
<evidence type="ECO:0000313" key="1">
    <source>
        <dbReference type="EMBL" id="CRK12807.1"/>
    </source>
</evidence>
<dbReference type="AlphaFoldDB" id="A0A0G4KSX3"/>
<sequence length="66" mass="7346">MARSVEHAISQRCKERLRLQGPMYKRNGSSVGWKDRTMAAAGFAVGSRAWFDMVATMADPSSDVIR</sequence>
<name>A0A0G4KSX3_VERLO</name>
<protein>
    <submittedName>
        <fullName evidence="1">Uncharacterized protein</fullName>
    </submittedName>
</protein>